<name>A0ABT4U0Z4_9ACTN</name>
<protein>
    <submittedName>
        <fullName evidence="2">Uncharacterized protein</fullName>
    </submittedName>
</protein>
<comment type="caution">
    <text evidence="2">The sequence shown here is derived from an EMBL/GenBank/DDBJ whole genome shotgun (WGS) entry which is preliminary data.</text>
</comment>
<proteinExistence type="predicted"/>
<evidence type="ECO:0000313" key="3">
    <source>
        <dbReference type="Proteomes" id="UP001527866"/>
    </source>
</evidence>
<keyword evidence="3" id="KW-1185">Reference proteome</keyword>
<reference evidence="2 3" key="1">
    <citation type="submission" date="2023-01" db="EMBL/GenBank/DDBJ databases">
        <title>Draft genome sequence of Nocardiopsis sp. RSe5-2 isolated from halophytes.</title>
        <authorList>
            <person name="Duangmal K."/>
            <person name="Chantavorakit T."/>
        </authorList>
    </citation>
    <scope>NUCLEOTIDE SEQUENCE [LARGE SCALE GENOMIC DNA]</scope>
    <source>
        <strain evidence="2 3">RSe5-2</strain>
    </source>
</reference>
<dbReference type="RefSeq" id="WP_270684818.1">
    <property type="nucleotide sequence ID" value="NZ_JAQFWQ010000016.1"/>
</dbReference>
<organism evidence="2 3">
    <name type="scientific">Nocardiopsis endophytica</name>
    <dbReference type="NCBI Taxonomy" id="3018445"/>
    <lineage>
        <taxon>Bacteria</taxon>
        <taxon>Bacillati</taxon>
        <taxon>Actinomycetota</taxon>
        <taxon>Actinomycetes</taxon>
        <taxon>Streptosporangiales</taxon>
        <taxon>Nocardiopsidaceae</taxon>
        <taxon>Nocardiopsis</taxon>
    </lineage>
</organism>
<evidence type="ECO:0000313" key="2">
    <source>
        <dbReference type="EMBL" id="MDA2810601.1"/>
    </source>
</evidence>
<feature type="region of interest" description="Disordered" evidence="1">
    <location>
        <begin position="1"/>
        <end position="22"/>
    </location>
</feature>
<sequence>MGNPIRPPDAQAARFGNSGDDPSAPSSAYNLFLLLACDLRETWTLRWAGDDHLRPDLYIAERRTELPEHARAVGATGRVAARDIDEFARRLRDQEAIDWSIGLHPHR</sequence>
<dbReference type="Proteomes" id="UP001527866">
    <property type="component" value="Unassembled WGS sequence"/>
</dbReference>
<accession>A0ABT4U0Z4</accession>
<evidence type="ECO:0000256" key="1">
    <source>
        <dbReference type="SAM" id="MobiDB-lite"/>
    </source>
</evidence>
<dbReference type="EMBL" id="JAQFWQ010000016">
    <property type="protein sequence ID" value="MDA2810601.1"/>
    <property type="molecule type" value="Genomic_DNA"/>
</dbReference>
<gene>
    <name evidence="2" type="ORF">O4J56_08135</name>
</gene>